<keyword evidence="10" id="KW-1185">Reference proteome</keyword>
<keyword evidence="2" id="KW-0217">Developmental protein</keyword>
<gene>
    <name evidence="9" type="ORF">OKIOD_LOCUS12138</name>
</gene>
<feature type="compositionally biased region" description="Acidic residues" evidence="7">
    <location>
        <begin position="184"/>
        <end position="197"/>
    </location>
</feature>
<comment type="subcellular location">
    <subcellularLocation>
        <location evidence="1">Nucleus speckle</location>
    </subcellularLocation>
</comment>
<evidence type="ECO:0000256" key="6">
    <source>
        <dbReference type="ARBA" id="ARBA00023242"/>
    </source>
</evidence>
<evidence type="ECO:0000256" key="4">
    <source>
        <dbReference type="ARBA" id="ARBA00022771"/>
    </source>
</evidence>
<evidence type="ECO:0000256" key="3">
    <source>
        <dbReference type="ARBA" id="ARBA00022723"/>
    </source>
</evidence>
<dbReference type="Pfam" id="PF23406">
    <property type="entry name" value="ZNF380_CC"/>
    <property type="match status" value="1"/>
</dbReference>
<dbReference type="InterPro" id="IPR040050">
    <property type="entry name" value="ZNF830-like"/>
</dbReference>
<evidence type="ECO:0000256" key="7">
    <source>
        <dbReference type="SAM" id="MobiDB-lite"/>
    </source>
</evidence>
<evidence type="ECO:0000313" key="10">
    <source>
        <dbReference type="Proteomes" id="UP001158576"/>
    </source>
</evidence>
<keyword evidence="3" id="KW-0479">Metal-binding</keyword>
<keyword evidence="6" id="KW-0539">Nucleus</keyword>
<dbReference type="InterPro" id="IPR059039">
    <property type="entry name" value="ZNF380_CC"/>
</dbReference>
<sequence length="205" mass="23701">MRTTVKKLPKAASGKTSSGLTASFFDKEEDRIANKDLFVKPKEVEKVQEEPMEVSEEQEEKERINKRLLIQTQDGAKVKGVGIAKNLPQGFYDDKTKDATIRGVETPADKAKREWNEFTMAINEETVKSNQMLEEEDESFNFSKDIDEVDQQIAMFSKTKDLADRVKELRKKREELRQKKLEAVEDEEMSSGSEDEVDWRQQNIF</sequence>
<protein>
    <submittedName>
        <fullName evidence="9">Oidioi.mRNA.OKI2018_I69.chr1.g3373.t1.cds</fullName>
    </submittedName>
</protein>
<name>A0ABN7SZB3_OIKDI</name>
<dbReference type="EMBL" id="OU015566">
    <property type="protein sequence ID" value="CAG5107534.1"/>
    <property type="molecule type" value="Genomic_DNA"/>
</dbReference>
<evidence type="ECO:0000313" key="9">
    <source>
        <dbReference type="EMBL" id="CAG5107534.1"/>
    </source>
</evidence>
<dbReference type="PANTHER" id="PTHR13278">
    <property type="entry name" value="ZINC FINGER PROTEIN 830"/>
    <property type="match status" value="1"/>
</dbReference>
<dbReference type="PANTHER" id="PTHR13278:SF0">
    <property type="entry name" value="ZINC FINGER PROTEIN 830"/>
    <property type="match status" value="1"/>
</dbReference>
<evidence type="ECO:0000256" key="2">
    <source>
        <dbReference type="ARBA" id="ARBA00022473"/>
    </source>
</evidence>
<dbReference type="Proteomes" id="UP001158576">
    <property type="component" value="Chromosome 1"/>
</dbReference>
<organism evidence="9 10">
    <name type="scientific">Oikopleura dioica</name>
    <name type="common">Tunicate</name>
    <dbReference type="NCBI Taxonomy" id="34765"/>
    <lineage>
        <taxon>Eukaryota</taxon>
        <taxon>Metazoa</taxon>
        <taxon>Chordata</taxon>
        <taxon>Tunicata</taxon>
        <taxon>Appendicularia</taxon>
        <taxon>Copelata</taxon>
        <taxon>Oikopleuridae</taxon>
        <taxon>Oikopleura</taxon>
    </lineage>
</organism>
<evidence type="ECO:0000256" key="5">
    <source>
        <dbReference type="ARBA" id="ARBA00022833"/>
    </source>
</evidence>
<reference evidence="9 10" key="1">
    <citation type="submission" date="2021-04" db="EMBL/GenBank/DDBJ databases">
        <authorList>
            <person name="Bliznina A."/>
        </authorList>
    </citation>
    <scope>NUCLEOTIDE SEQUENCE [LARGE SCALE GENOMIC DNA]</scope>
</reference>
<feature type="domain" description="ZNF380 coiled-coil" evidence="8">
    <location>
        <begin position="87"/>
        <end position="166"/>
    </location>
</feature>
<evidence type="ECO:0000256" key="1">
    <source>
        <dbReference type="ARBA" id="ARBA00004324"/>
    </source>
</evidence>
<accession>A0ABN7SZB3</accession>
<feature type="region of interest" description="Disordered" evidence="7">
    <location>
        <begin position="182"/>
        <end position="205"/>
    </location>
</feature>
<evidence type="ECO:0000259" key="8">
    <source>
        <dbReference type="Pfam" id="PF23406"/>
    </source>
</evidence>
<keyword evidence="5" id="KW-0862">Zinc</keyword>
<keyword evidence="4" id="KW-0863">Zinc-finger</keyword>
<feature type="region of interest" description="Disordered" evidence="7">
    <location>
        <begin position="1"/>
        <end position="25"/>
    </location>
</feature>
<proteinExistence type="predicted"/>